<comment type="caution">
    <text evidence="1">The sequence shown here is derived from an EMBL/GenBank/DDBJ whole genome shotgun (WGS) entry which is preliminary data.</text>
</comment>
<protein>
    <submittedName>
        <fullName evidence="1">Uncharacterized protein</fullName>
    </submittedName>
</protein>
<organism evidence="1 2">
    <name type="scientific">Phytophthora palmivora</name>
    <dbReference type="NCBI Taxonomy" id="4796"/>
    <lineage>
        <taxon>Eukaryota</taxon>
        <taxon>Sar</taxon>
        <taxon>Stramenopiles</taxon>
        <taxon>Oomycota</taxon>
        <taxon>Peronosporomycetes</taxon>
        <taxon>Peronosporales</taxon>
        <taxon>Peronosporaceae</taxon>
        <taxon>Phytophthora</taxon>
    </lineage>
</organism>
<dbReference type="AlphaFoldDB" id="A0A2P4XCK9"/>
<reference evidence="1 2" key="1">
    <citation type="journal article" date="2017" name="Genome Biol. Evol.">
        <title>Phytophthora megakarya and P. palmivora, closely related causal agents of cacao black pod rot, underwent increases in genome sizes and gene numbers by different mechanisms.</title>
        <authorList>
            <person name="Ali S.S."/>
            <person name="Shao J."/>
            <person name="Lary D.J."/>
            <person name="Kronmiller B."/>
            <person name="Shen D."/>
            <person name="Strem M.D."/>
            <person name="Amoako-Attah I."/>
            <person name="Akrofi A.Y."/>
            <person name="Begoude B.A."/>
            <person name="Ten Hoopen G.M."/>
            <person name="Coulibaly K."/>
            <person name="Kebe B.I."/>
            <person name="Melnick R.L."/>
            <person name="Guiltinan M.J."/>
            <person name="Tyler B.M."/>
            <person name="Meinhardt L.W."/>
            <person name="Bailey B.A."/>
        </authorList>
    </citation>
    <scope>NUCLEOTIDE SEQUENCE [LARGE SCALE GENOMIC DNA]</scope>
    <source>
        <strain evidence="2">sbr112.9</strain>
    </source>
</reference>
<name>A0A2P4XCK9_9STRA</name>
<dbReference type="Proteomes" id="UP000237271">
    <property type="component" value="Unassembled WGS sequence"/>
</dbReference>
<dbReference type="OrthoDB" id="125119at2759"/>
<sequence length="225" mass="25551">MSEGATNLGKTTPTGDFLYRVLWRTRKNGRLQRTWEPRAMLLEDGFHDAVKVVDEWVDGGRQRDFFQFVSELYPSVAGANPMGTCMFLALQHALLLVGEPFGVRNSHIEDFLARGTELGQDLSRGISWKNFRAFVFQLHIAGSRLSWEEIEFNRHRTGHRGVDAMHEDGVYLVAASNTLAVGHAFVLQVRGAQRTVLDDSSQRPLDNYGEWIDRVMFVRKVALLD</sequence>
<dbReference type="EMBL" id="NCKW01015058">
    <property type="protein sequence ID" value="POM63269.1"/>
    <property type="molecule type" value="Genomic_DNA"/>
</dbReference>
<gene>
    <name evidence="1" type="ORF">PHPALM_27441</name>
</gene>
<evidence type="ECO:0000313" key="1">
    <source>
        <dbReference type="EMBL" id="POM63269.1"/>
    </source>
</evidence>
<keyword evidence="2" id="KW-1185">Reference proteome</keyword>
<evidence type="ECO:0000313" key="2">
    <source>
        <dbReference type="Proteomes" id="UP000237271"/>
    </source>
</evidence>
<accession>A0A2P4XCK9</accession>
<proteinExistence type="predicted"/>